<evidence type="ECO:0000313" key="3">
    <source>
        <dbReference type="Proteomes" id="UP000314294"/>
    </source>
</evidence>
<gene>
    <name evidence="2" type="ORF">EYF80_025856</name>
</gene>
<dbReference type="EMBL" id="SRLO01000262">
    <property type="protein sequence ID" value="TNN63923.1"/>
    <property type="molecule type" value="Genomic_DNA"/>
</dbReference>
<organism evidence="2 3">
    <name type="scientific">Liparis tanakae</name>
    <name type="common">Tanaka's snailfish</name>
    <dbReference type="NCBI Taxonomy" id="230148"/>
    <lineage>
        <taxon>Eukaryota</taxon>
        <taxon>Metazoa</taxon>
        <taxon>Chordata</taxon>
        <taxon>Craniata</taxon>
        <taxon>Vertebrata</taxon>
        <taxon>Euteleostomi</taxon>
        <taxon>Actinopterygii</taxon>
        <taxon>Neopterygii</taxon>
        <taxon>Teleostei</taxon>
        <taxon>Neoteleostei</taxon>
        <taxon>Acanthomorphata</taxon>
        <taxon>Eupercaria</taxon>
        <taxon>Perciformes</taxon>
        <taxon>Cottioidei</taxon>
        <taxon>Cottales</taxon>
        <taxon>Liparidae</taxon>
        <taxon>Liparis</taxon>
    </lineage>
</organism>
<accession>A0A4Z2HG28</accession>
<keyword evidence="3" id="KW-1185">Reference proteome</keyword>
<sequence>MPSCSGPQQLSKPDQIKTAPSVPPKANGKSFLSRVIVEQWTEQKEVPGPRGPAQIQTQQLSQLLLLTTAGGGDGCWQGFGKVGLPGCQALPVGRGPTAQSCYLALLMRTPPGLQSQAASMRYMPTGSLQTRYLTCKLKS</sequence>
<name>A0A4Z2HG28_9TELE</name>
<reference evidence="2 3" key="1">
    <citation type="submission" date="2019-03" db="EMBL/GenBank/DDBJ databases">
        <title>First draft genome of Liparis tanakae, snailfish: a comprehensive survey of snailfish specific genes.</title>
        <authorList>
            <person name="Kim W."/>
            <person name="Song I."/>
            <person name="Jeong J.-H."/>
            <person name="Kim D."/>
            <person name="Kim S."/>
            <person name="Ryu S."/>
            <person name="Song J.Y."/>
            <person name="Lee S.K."/>
        </authorList>
    </citation>
    <scope>NUCLEOTIDE SEQUENCE [LARGE SCALE GENOMIC DNA]</scope>
    <source>
        <tissue evidence="2">Muscle</tissue>
    </source>
</reference>
<proteinExistence type="predicted"/>
<dbReference type="AlphaFoldDB" id="A0A4Z2HG28"/>
<dbReference type="Proteomes" id="UP000314294">
    <property type="component" value="Unassembled WGS sequence"/>
</dbReference>
<comment type="caution">
    <text evidence="2">The sequence shown here is derived from an EMBL/GenBank/DDBJ whole genome shotgun (WGS) entry which is preliminary data.</text>
</comment>
<evidence type="ECO:0000313" key="2">
    <source>
        <dbReference type="EMBL" id="TNN63923.1"/>
    </source>
</evidence>
<feature type="compositionally biased region" description="Polar residues" evidence="1">
    <location>
        <begin position="1"/>
        <end position="12"/>
    </location>
</feature>
<protein>
    <submittedName>
        <fullName evidence="2">Uncharacterized protein</fullName>
    </submittedName>
</protein>
<feature type="region of interest" description="Disordered" evidence="1">
    <location>
        <begin position="1"/>
        <end position="30"/>
    </location>
</feature>
<evidence type="ECO:0000256" key="1">
    <source>
        <dbReference type="SAM" id="MobiDB-lite"/>
    </source>
</evidence>